<dbReference type="InterPro" id="IPR039462">
    <property type="entry name" value="Nup159/Nup146_N"/>
</dbReference>
<sequence>MNVGTLQTPSSSQAWVTNKAQEKEADFLTLRLLSKHARLRLSPAPFPPNSLVGRVNYFAIAKTKGWFACVTRSLDDEYKIVLSTLEDLRDSAPPATEEGEKDYNPKGSLQIPKPLQPTHLSFAKNDEVLVVGFNDSSVAVYDSAQLFTVANARPEPLFQLPNASGQGPIVQILNNPGDLPNLVIVVREATNVNGTAVEVVDVAQRAVISGWKGSPTESTTPTSASWSPKGKQLAIGMQSGDILTFLPSDVNTAKQTIRCPPQATNHAISSLYWLTNSAFYGIYIPGGSKDPEVAQKHVLIVHDSRTNSSTSTEFDSPYFPSPALRPPGAFTAVLRNWDPSKFLLFISDSTSSDIGLVGCINEGSNETWANLSLEETSTPGVPLDKESEDTVPLALELDSTYAKAGSETPKPVLLVYASDGTIQSWNITNEKGAYPGMTLVSPPIYSGQPTETPSQPIAPSTSIAEVSMDSEAAVASAIPTQEPSKTGFGQFATPSFGSSGFGQSNAAPSPFAAKSGFGAFASPSTSFGSTSFGFNSFSSQGPSKFGSGAPSNNPTPVTPPSTSNAASPEADMADADNGSSLGGLSLGSSNVASTEGRTNSMFGSFGAQPATTTQPTSNFGETAVQPAKGFGAFGGGSSSFAGSGGAFSNFGSSAASVGSTSQSSTATPVFGSTGFAAAKPATTAFGQTSFGQPAFGQSSFGASAFGKSSFGAPSAPTTTTSAFSVPSTSKGFGAFAQGGQSTFGSAPKANATPSISMGTSSDEEKTQASFGVQQSSGSVFGTPTKSIFGNEATVTSPSESLKPNPQPNEPKSQAAGTVPVSRDRLLSSIPEGSPVRETKPDKADLLTQESPDDQSKKVGTSSSSQTSTTPFGTPSPTPFKAPQPSSGTGAFGNISSQPFKPAEGFGAFGNISSQPSAFKPAGGFGAFGSMTPASSPFANPKPTTVTAFGSTSAFGPGGSGASTSSSKPGSTTPTFGSPSPFGSSPVFGKPTFGSTSFGAPATPTKPPSSSGGAFSVFSATTSGFGSFAGGKTTSFADAAKAKKEEESESKSAIKPKESGLRSELKIEPKEKPSEDDLPPTPSSHGTFDDEPEERDALTESGFVVEPSDEENNGEEEEEEGNVVHEGEEGFLSDSFSEESEEDEEEEAGEEVTPVPPAKSTDTSKPKMSDAPPKDTKKSPTKPLTAFGLKTPSEPTEKSASEGNVFGGGIFGAKATGASKPAASAFNFSQAGSSVFGDPAKTSRAQESVKTSLASTTPPGSPDKDEKGPSIVSPKPVTASNNMASLGIGRPGSRPVKSSPLSGAPVTSAEPTSSAPAGSSLFPKARPASPKMPFGQLPTPPAKAESTPPSFGAQPSQKPIAFTPSAPSTPSQSLATTPFNLTPMSGPTPFKFPPAASMSSQSPALNSIVSGNAPFIMPSTPPIASHGMGASAIAKTGPLPAGNLFGNKPSLSPAPLPGQPPLQLQSQFESPMQEDCQNLCILMAKEFESLKKLGTDATLFRERVSRPASPRHSKADLGDTTKWSMGDLDIFGKTIKSLESDILKLYEFQNTMKPLMREVESNLLKAETRKEEIVRFSKAKADPDFAKMLKARTLGPEHAETQNQLRKQIRTINERVEQLEIHLKACKKKLEEERKGRPSIHPPSLDTVNRTYRNIDLAIEDQTERIAALVARVSNLNLATLNGAFSSPPRPRNTRGRFSLNDEDDEDDRHSVTSHASQEGRKGWSGQALYRPEVTPSIAASTAAALNAERSAQRLKVALARARTAPLLNTQAVEPALPAPTLESLKRSIASRSEQFSSAAPFPSDESLDFNDLDSDASQNSSAELRSGRQRKSSHQKSVPLGRTHQRVPSAIVAFDWGPLPAAKPLAQLSSDLRADRR</sequence>
<feature type="compositionally biased region" description="Low complexity" evidence="5">
    <location>
        <begin position="998"/>
        <end position="1019"/>
    </location>
</feature>
<reference evidence="7 8" key="1">
    <citation type="submission" date="2015-04" db="EMBL/GenBank/DDBJ databases">
        <title>Complete genome sequence of Schizopora paradoxa KUC8140, a cosmopolitan wood degrader in East Asia.</title>
        <authorList>
            <consortium name="DOE Joint Genome Institute"/>
            <person name="Min B."/>
            <person name="Park H."/>
            <person name="Jang Y."/>
            <person name="Kim J.-J."/>
            <person name="Kim K.H."/>
            <person name="Pangilinan J."/>
            <person name="Lipzen A."/>
            <person name="Riley R."/>
            <person name="Grigoriev I.V."/>
            <person name="Spatafora J.W."/>
            <person name="Choi I.-G."/>
        </authorList>
    </citation>
    <scope>NUCLEOTIDE SEQUENCE [LARGE SCALE GENOMIC DNA]</scope>
    <source>
        <strain evidence="7 8">KUC8140</strain>
    </source>
</reference>
<dbReference type="EMBL" id="KQ086077">
    <property type="protein sequence ID" value="KLO08786.1"/>
    <property type="molecule type" value="Genomic_DNA"/>
</dbReference>
<accession>A0A0H2RVD4</accession>
<evidence type="ECO:0000259" key="6">
    <source>
        <dbReference type="Pfam" id="PF16755"/>
    </source>
</evidence>
<evidence type="ECO:0000313" key="7">
    <source>
        <dbReference type="EMBL" id="KLO08786.1"/>
    </source>
</evidence>
<keyword evidence="2" id="KW-0813">Transport</keyword>
<feature type="compositionally biased region" description="Polar residues" evidence="5">
    <location>
        <begin position="883"/>
        <end position="898"/>
    </location>
</feature>
<evidence type="ECO:0000256" key="1">
    <source>
        <dbReference type="ARBA" id="ARBA00004123"/>
    </source>
</evidence>
<feature type="compositionally biased region" description="Polar residues" evidence="5">
    <location>
        <begin position="1242"/>
        <end position="1257"/>
    </location>
</feature>
<feature type="coiled-coil region" evidence="4">
    <location>
        <begin position="1601"/>
        <end position="1678"/>
    </location>
</feature>
<keyword evidence="4" id="KW-0175">Coiled coil</keyword>
<protein>
    <recommendedName>
        <fullName evidence="6">Nucleoporin Nup159/Nup146 N-terminal domain-containing protein</fullName>
    </recommendedName>
</protein>
<proteinExistence type="predicted"/>
<feature type="compositionally biased region" description="Low complexity" evidence="5">
    <location>
        <begin position="961"/>
        <end position="990"/>
    </location>
</feature>
<feature type="region of interest" description="Disordered" evidence="5">
    <location>
        <begin position="1229"/>
        <end position="1386"/>
    </location>
</feature>
<dbReference type="FunCoup" id="A0A0H2RVD4">
    <property type="interactions" value="17"/>
</dbReference>
<feature type="compositionally biased region" description="Basic and acidic residues" evidence="5">
    <location>
        <begin position="834"/>
        <end position="844"/>
    </location>
</feature>
<comment type="subcellular location">
    <subcellularLocation>
        <location evidence="1">Nucleus</location>
    </subcellularLocation>
</comment>
<dbReference type="Proteomes" id="UP000053477">
    <property type="component" value="Unassembled WGS sequence"/>
</dbReference>
<keyword evidence="3" id="KW-0539">Nucleus</keyword>
<dbReference type="InParanoid" id="A0A0H2RVD4"/>
<feature type="compositionally biased region" description="Basic and acidic residues" evidence="5">
    <location>
        <begin position="1161"/>
        <end position="1177"/>
    </location>
</feature>
<feature type="compositionally biased region" description="Acidic residues" evidence="5">
    <location>
        <begin position="1135"/>
        <end position="1149"/>
    </location>
</feature>
<feature type="compositionally biased region" description="Polar residues" evidence="5">
    <location>
        <begin position="1346"/>
        <end position="1356"/>
    </location>
</feature>
<dbReference type="OrthoDB" id="248320at2759"/>
<dbReference type="STRING" id="27342.A0A0H2RVD4"/>
<evidence type="ECO:0000256" key="4">
    <source>
        <dbReference type="SAM" id="Coils"/>
    </source>
</evidence>
<dbReference type="SUPFAM" id="SSF117289">
    <property type="entry name" value="Nucleoporin domain"/>
    <property type="match status" value="1"/>
</dbReference>
<feature type="compositionally biased region" description="Polar residues" evidence="5">
    <location>
        <begin position="751"/>
        <end position="760"/>
    </location>
</feature>
<dbReference type="Gene3D" id="2.130.10.10">
    <property type="entry name" value="YVTN repeat-like/Quinoprotein amine dehydrogenase"/>
    <property type="match status" value="1"/>
</dbReference>
<evidence type="ECO:0000256" key="5">
    <source>
        <dbReference type="SAM" id="MobiDB-lite"/>
    </source>
</evidence>
<feature type="compositionally biased region" description="Acidic residues" evidence="5">
    <location>
        <begin position="1106"/>
        <end position="1120"/>
    </location>
</feature>
<organism evidence="7 8">
    <name type="scientific">Schizopora paradoxa</name>
    <dbReference type="NCBI Taxonomy" id="27342"/>
    <lineage>
        <taxon>Eukaryota</taxon>
        <taxon>Fungi</taxon>
        <taxon>Dikarya</taxon>
        <taxon>Basidiomycota</taxon>
        <taxon>Agaricomycotina</taxon>
        <taxon>Agaricomycetes</taxon>
        <taxon>Hymenochaetales</taxon>
        <taxon>Schizoporaceae</taxon>
        <taxon>Schizopora</taxon>
    </lineage>
</organism>
<evidence type="ECO:0000313" key="8">
    <source>
        <dbReference type="Proteomes" id="UP000053477"/>
    </source>
</evidence>
<feature type="region of interest" description="Disordered" evidence="5">
    <location>
        <begin position="540"/>
        <end position="623"/>
    </location>
</feature>
<feature type="compositionally biased region" description="Low complexity" evidence="5">
    <location>
        <begin position="859"/>
        <end position="872"/>
    </location>
</feature>
<name>A0A0H2RVD4_9AGAM</name>
<feature type="compositionally biased region" description="Polar residues" evidence="5">
    <location>
        <begin position="609"/>
        <end position="620"/>
    </location>
</feature>
<feature type="region of interest" description="Disordered" evidence="5">
    <location>
        <begin position="743"/>
        <end position="917"/>
    </location>
</feature>
<gene>
    <name evidence="7" type="ORF">SCHPADRAFT_834852</name>
</gene>
<feature type="compositionally biased region" description="Acidic residues" evidence="5">
    <location>
        <begin position="1805"/>
        <end position="1814"/>
    </location>
</feature>
<feature type="compositionally biased region" description="Polar residues" evidence="5">
    <location>
        <begin position="1364"/>
        <end position="1384"/>
    </location>
</feature>
<feature type="compositionally biased region" description="Polar residues" evidence="5">
    <location>
        <begin position="767"/>
        <end position="815"/>
    </location>
</feature>
<keyword evidence="8" id="KW-1185">Reference proteome</keyword>
<feature type="region of interest" description="Disordered" evidence="5">
    <location>
        <begin position="941"/>
        <end position="1207"/>
    </location>
</feature>
<feature type="region of interest" description="Disordered" evidence="5">
    <location>
        <begin position="90"/>
        <end position="110"/>
    </location>
</feature>
<dbReference type="Pfam" id="PF16755">
    <property type="entry name" value="Beta-prop_NUP159_NUP214"/>
    <property type="match status" value="1"/>
</dbReference>
<feature type="compositionally biased region" description="Polar residues" evidence="5">
    <location>
        <begin position="590"/>
        <end position="602"/>
    </location>
</feature>
<feature type="domain" description="Nucleoporin Nup159/Nup146 N-terminal" evidence="6">
    <location>
        <begin position="56"/>
        <end position="399"/>
    </location>
</feature>
<feature type="region of interest" description="Disordered" evidence="5">
    <location>
        <begin position="1795"/>
        <end position="1844"/>
    </location>
</feature>
<dbReference type="InterPro" id="IPR015943">
    <property type="entry name" value="WD40/YVTN_repeat-like_dom_sf"/>
</dbReference>
<dbReference type="GO" id="GO:0005634">
    <property type="term" value="C:nucleus"/>
    <property type="evidence" value="ECO:0007669"/>
    <property type="project" value="UniProtKB-SubCell"/>
</dbReference>
<feature type="compositionally biased region" description="Low complexity" evidence="5">
    <location>
        <begin position="540"/>
        <end position="568"/>
    </location>
</feature>
<evidence type="ECO:0000256" key="3">
    <source>
        <dbReference type="ARBA" id="ARBA00023242"/>
    </source>
</evidence>
<feature type="compositionally biased region" description="Basic and acidic residues" evidence="5">
    <location>
        <begin position="1039"/>
        <end position="1074"/>
    </location>
</feature>
<evidence type="ECO:0000256" key="2">
    <source>
        <dbReference type="ARBA" id="ARBA00022448"/>
    </source>
</evidence>
<feature type="region of interest" description="Disordered" evidence="5">
    <location>
        <begin position="1680"/>
        <end position="1727"/>
    </location>
</feature>